<gene>
    <name evidence="2" type="ORF">CWATWH0005_5899</name>
</gene>
<feature type="coiled-coil region" evidence="1">
    <location>
        <begin position="14"/>
        <end position="41"/>
    </location>
</feature>
<proteinExistence type="predicted"/>
<reference evidence="2 3" key="2">
    <citation type="submission" date="2013-09" db="EMBL/GenBank/DDBJ databases">
        <title>Whole genome comparison of six Crocosphaera watsonii strains with differing phenotypes.</title>
        <authorList>
            <person name="Bench S.R."/>
            <person name="Heller P."/>
            <person name="Frank I."/>
            <person name="Arciniega M."/>
            <person name="Shilova I.N."/>
            <person name="Zehr J.P."/>
        </authorList>
    </citation>
    <scope>NUCLEOTIDE SEQUENCE [LARGE SCALE GENOMIC DNA]</scope>
    <source>
        <strain evidence="2 3">WH 0005</strain>
    </source>
</reference>
<reference evidence="2 3" key="1">
    <citation type="submission" date="2013-01" db="EMBL/GenBank/DDBJ databases">
        <authorList>
            <person name="Bench S."/>
        </authorList>
    </citation>
    <scope>NUCLEOTIDE SEQUENCE [LARGE SCALE GENOMIC DNA]</scope>
    <source>
        <strain evidence="2 3">WH 0005</strain>
    </source>
</reference>
<comment type="caution">
    <text evidence="2">The sequence shown here is derived from an EMBL/GenBank/DDBJ whole genome shotgun (WGS) entry which is preliminary data.</text>
</comment>
<evidence type="ECO:0000256" key="1">
    <source>
        <dbReference type="SAM" id="Coils"/>
    </source>
</evidence>
<dbReference type="AlphaFoldDB" id="T2ISB3"/>
<sequence length="65" mass="7845">MNEKEQLIRILTLVELTNSILDQLNKNIRETNERIKKRYKLRVQEVKQGDKQFFNLVTKQGKTDR</sequence>
<protein>
    <submittedName>
        <fullName evidence="2">Uncharacterized protein</fullName>
    </submittedName>
</protein>
<keyword evidence="1" id="KW-0175">Coiled coil</keyword>
<name>T2ISB3_CROWT</name>
<evidence type="ECO:0000313" key="2">
    <source>
        <dbReference type="EMBL" id="CCQ56461.1"/>
    </source>
</evidence>
<organism evidence="2 3">
    <name type="scientific">Crocosphaera watsonii WH 0005</name>
    <dbReference type="NCBI Taxonomy" id="423472"/>
    <lineage>
        <taxon>Bacteria</taxon>
        <taxon>Bacillati</taxon>
        <taxon>Cyanobacteriota</taxon>
        <taxon>Cyanophyceae</taxon>
        <taxon>Oscillatoriophycideae</taxon>
        <taxon>Chroococcales</taxon>
        <taxon>Aphanothecaceae</taxon>
        <taxon>Crocosphaera</taxon>
    </lineage>
</organism>
<evidence type="ECO:0000313" key="3">
    <source>
        <dbReference type="Proteomes" id="UP000017981"/>
    </source>
</evidence>
<dbReference type="Proteomes" id="UP000017981">
    <property type="component" value="Unassembled WGS sequence"/>
</dbReference>
<accession>T2ISB3</accession>
<dbReference type="EMBL" id="CAQL01000638">
    <property type="protein sequence ID" value="CCQ56461.1"/>
    <property type="molecule type" value="Genomic_DNA"/>
</dbReference>